<feature type="domain" description="NAD-glutamate dehydrogenase catalytic" evidence="2">
    <location>
        <begin position="683"/>
        <end position="1178"/>
    </location>
</feature>
<dbReference type="GO" id="GO:0004069">
    <property type="term" value="F:L-aspartate:2-oxoglutarate aminotransferase activity"/>
    <property type="evidence" value="ECO:0007669"/>
    <property type="project" value="InterPro"/>
</dbReference>
<feature type="domain" description="NAD-glutamate dehydrogenase ACT3" evidence="6">
    <location>
        <begin position="510"/>
        <end position="585"/>
    </location>
</feature>
<evidence type="ECO:0000313" key="8">
    <source>
        <dbReference type="Proteomes" id="UP000268844"/>
    </source>
</evidence>
<dbReference type="InterPro" id="IPR028971">
    <property type="entry name" value="NAD-GDH_cat"/>
</dbReference>
<evidence type="ECO:0000259" key="2">
    <source>
        <dbReference type="Pfam" id="PF05088"/>
    </source>
</evidence>
<proteinExistence type="predicted"/>
<keyword evidence="8" id="KW-1185">Reference proteome</keyword>
<evidence type="ECO:0000259" key="4">
    <source>
        <dbReference type="Pfam" id="PF21075"/>
    </source>
</evidence>
<dbReference type="InterPro" id="IPR036291">
    <property type="entry name" value="NAD(P)-bd_dom_sf"/>
</dbReference>
<dbReference type="InterPro" id="IPR049064">
    <property type="entry name" value="NAD_Glu_DH_ACT3"/>
</dbReference>
<dbReference type="RefSeq" id="WP_126150712.1">
    <property type="nucleotide sequence ID" value="NZ_JBHTMH010000001.1"/>
</dbReference>
<dbReference type="PANTHER" id="PTHR43403">
    <property type="entry name" value="NAD-SPECIFIC GLUTAMATE DEHYDROGENASE"/>
    <property type="match status" value="1"/>
</dbReference>
<dbReference type="InterPro" id="IPR046346">
    <property type="entry name" value="Aminoacid_DH-like_N_sf"/>
</dbReference>
<sequence>MDGRVESLLDRAMEHAGDNASLSRFLVEAIRAADPDDLARADMAVLMAAFGHAHERLLAGSLDSTRIEATPPQKLGDPLILDIICPDMPFIVDSALAALRAMGGAVRLFAHPVVRVAGGKVMGDTGAAVSVLHIHSDPVADSDALIAELRRTLDDVRQAVRDWQPMLERVLKAMGGLAPAKPALRDEGQRFLEWLTEHNFTFLGLREYRLVGDALEPVDGTGLGIMRDAALKVVRSGPDYVDSTPQLVDFVKGQEPVLVTKANLRARVHRRVHMDYVGVKLFDERGQASGELRIVGLFTAQALSTPHTDVPLIRRKIAEVMRRSGVDPLGHAGRTLLGALDAHPRDELFQIDIAQLAEFAEAIAALYDRPRVRVLPRIDRFDNFVSVLVYVPRDRYDGAIRARITQFLAQAYDGRVSAFYPHFPEGELVRLHVIIGRVGGSTPQPTRQALESGVEAMLRDFWDRLVVAAPDPGAISDFRQAFSAAYQSRSTIEDALADIAVFRALPDGDVAIRLRQRAGAEGALGLKFYHRATAIPLTDRVPMLEHFGFRVIDERTYTIVPRDGIPLYLHDMVLEPASGRALDVAARGPAIEAGLMAVWSGAAESDQLNTLVTEAELDWVDAALLRALSRYLRQVGTSYSQRYIAQVLVNQNTAAKALCTLFAALHDPAQPDGEASAEAARAEIAAQLDAMSSLDEDTIIRRFHNLVEASLRTNAWQRDEAGEHRPALAIKFDSHRVEGMAAPRPYREIYVYSPRVEGIHLRFGAIARGGLRWSDRPEDFRTEVLGLVKAQQVKNAVIVPVGAKGGFVPKRLTSGMSRDAFMAEGTESYRIFIVALLDITDNLVDGAVVPPLSTIRRDGDDPYLVVAADKGTAQFSDTANAIAVSRNFWLGDAFASGGSAGYDHKKMGITARGAWEAVKRHFREVNRDIQAEAFTVAGVGDMSGDVFGNGMLLSREIRLVAAFDHRDIFIDPNPDAITSFAERQRLFALPRSSWQDYDKALISQGGGVFSRAAKSIPLSPEVQALLSLDAPAATPAEIMRAILSASVDLLWFGGIGTYIKASGEDDAAVGDRANDAIRVTADQLRARVVGEGANLGVTQRGRIAYALGGGRINTDAIDNSAGVNSSDLEVNIKIALAPILASGQLDQAARNTFLAAMTDEVAALCLRNNYLQTLALSLTERQGLSALPGQRLLMDGLEADGHLDRAVEFLPSDAVLTQRAAEGKALSRPELAVLLAYAKLNLYADLLAGTAIDDDYLAGELPRYFPPTLNRTYPDAVQTHRLRREVIATVLANAMINRGGPAFVAELMAATSASAGEVALAFAAVRDIYGLTDLNAGIDALDGVVPGGVQLALYGQVAALLRQEVLWFLRNTDIASDVAGLVSRYRSGVERLRLATDLLPEAQRQALDARTRGLTTHGVPEMLATAISELPLLGHASDIVLVAERSGVDIETAATAYFAAADLFDLFRIIEDGRAIVLEDRFDRMALDRALANIMRALRDVTADVLASGSLDAFRTQRAVAVDRTVAAVRDLTLGGVTVSRLSVAAGLLADLAREM</sequence>
<dbReference type="PIRSF" id="PIRSF036761">
    <property type="entry name" value="GDH_Mll4104"/>
    <property type="match status" value="1"/>
</dbReference>
<feature type="domain" description="NAD-glutamate dehydrogenase ACT2" evidence="5">
    <location>
        <begin position="373"/>
        <end position="460"/>
    </location>
</feature>
<dbReference type="EMBL" id="UZWD01000028">
    <property type="protein sequence ID" value="VDS05170.1"/>
    <property type="molecule type" value="Genomic_DNA"/>
</dbReference>
<dbReference type="SUPFAM" id="SSF53223">
    <property type="entry name" value="Aminoacid dehydrogenase-like, N-terminal domain"/>
    <property type="match status" value="1"/>
</dbReference>
<dbReference type="Pfam" id="PF21073">
    <property type="entry name" value="GDH_HM1"/>
    <property type="match status" value="1"/>
</dbReference>
<name>A0A3S4CCQ9_9HYPH</name>
<dbReference type="Pfam" id="PF21078">
    <property type="entry name" value="GDH_HM3"/>
    <property type="match status" value="1"/>
</dbReference>
<evidence type="ECO:0000259" key="6">
    <source>
        <dbReference type="Pfam" id="PF21077"/>
    </source>
</evidence>
<dbReference type="Proteomes" id="UP000268844">
    <property type="component" value="Unassembled WGS sequence"/>
</dbReference>
<gene>
    <name evidence="7" type="primary">gdhB</name>
    <name evidence="7" type="ORF">DEVEQU_02311</name>
</gene>
<dbReference type="EC" id="1.4.1.2" evidence="7"/>
<dbReference type="PANTHER" id="PTHR43403:SF1">
    <property type="entry name" value="NAD-SPECIFIC GLUTAMATE DEHYDROGENASE"/>
    <property type="match status" value="1"/>
</dbReference>
<dbReference type="Gene3D" id="3.40.50.720">
    <property type="entry name" value="NAD(P)-binding Rossmann-like Domain"/>
    <property type="match status" value="1"/>
</dbReference>
<dbReference type="Pfam" id="PF21076">
    <property type="entry name" value="GDH_ACT2"/>
    <property type="match status" value="1"/>
</dbReference>
<dbReference type="SUPFAM" id="SSF51735">
    <property type="entry name" value="NAD(P)-binding Rossmann-fold domains"/>
    <property type="match status" value="1"/>
</dbReference>
<dbReference type="Pfam" id="PF21074">
    <property type="entry name" value="GDH_C"/>
    <property type="match status" value="1"/>
</dbReference>
<dbReference type="GO" id="GO:0004352">
    <property type="term" value="F:glutamate dehydrogenase (NAD+) activity"/>
    <property type="evidence" value="ECO:0007669"/>
    <property type="project" value="UniProtKB-EC"/>
</dbReference>
<accession>A0A3S4CCQ9</accession>
<dbReference type="InterPro" id="IPR049062">
    <property type="entry name" value="NAD_Glu_DH_ACT2"/>
</dbReference>
<evidence type="ECO:0000256" key="1">
    <source>
        <dbReference type="ARBA" id="ARBA00023002"/>
    </source>
</evidence>
<evidence type="ECO:0000259" key="3">
    <source>
        <dbReference type="Pfam" id="PF21074"/>
    </source>
</evidence>
<feature type="domain" description="NAD-glutamate dehydrogenase N-terminal ACT1" evidence="4">
    <location>
        <begin position="26"/>
        <end position="141"/>
    </location>
</feature>
<evidence type="ECO:0000259" key="5">
    <source>
        <dbReference type="Pfam" id="PF21076"/>
    </source>
</evidence>
<keyword evidence="1 7" id="KW-0560">Oxidoreductase</keyword>
<dbReference type="InterPro" id="IPR049059">
    <property type="entry name" value="NAD_Glu_DH_HM1"/>
</dbReference>
<dbReference type="Pfam" id="PF05088">
    <property type="entry name" value="Bac_GDH_CD"/>
    <property type="match status" value="1"/>
</dbReference>
<reference evidence="7 8" key="1">
    <citation type="submission" date="2018-12" db="EMBL/GenBank/DDBJ databases">
        <authorList>
            <person name="Criscuolo A."/>
        </authorList>
    </citation>
    <scope>NUCLEOTIDE SEQUENCE [LARGE SCALE GENOMIC DNA]</scope>
    <source>
        <strain evidence="7">ACIP1116281</strain>
    </source>
</reference>
<organism evidence="7 8">
    <name type="scientific">Devosia equisanguinis</name>
    <dbReference type="NCBI Taxonomy" id="2490941"/>
    <lineage>
        <taxon>Bacteria</taxon>
        <taxon>Pseudomonadati</taxon>
        <taxon>Pseudomonadota</taxon>
        <taxon>Alphaproteobacteria</taxon>
        <taxon>Hyphomicrobiales</taxon>
        <taxon>Devosiaceae</taxon>
        <taxon>Devosia</taxon>
    </lineage>
</organism>
<dbReference type="OrthoDB" id="9758052at2"/>
<dbReference type="Pfam" id="PF21077">
    <property type="entry name" value="GDH_ACT3"/>
    <property type="match status" value="1"/>
</dbReference>
<dbReference type="InterPro" id="IPR049056">
    <property type="entry name" value="NAD_Glu_DH_HM3"/>
</dbReference>
<evidence type="ECO:0000313" key="7">
    <source>
        <dbReference type="EMBL" id="VDS05170.1"/>
    </source>
</evidence>
<dbReference type="GO" id="GO:0006538">
    <property type="term" value="P:L-glutamate catabolic process"/>
    <property type="evidence" value="ECO:0007669"/>
    <property type="project" value="InterPro"/>
</dbReference>
<dbReference type="InterPro" id="IPR024727">
    <property type="entry name" value="NAD_Glu_DH_N_ACT1"/>
</dbReference>
<protein>
    <submittedName>
        <fullName evidence="7">NAD-specific glutamate dehydrogenase</fullName>
        <ecNumber evidence="7">1.4.1.2</ecNumber>
    </submittedName>
</protein>
<feature type="domain" description="NAD-specific glutamate dehydrogenase C-terminal" evidence="3">
    <location>
        <begin position="1223"/>
        <end position="1549"/>
    </location>
</feature>
<dbReference type="InterPro" id="IPR048381">
    <property type="entry name" value="GDH_C"/>
</dbReference>
<dbReference type="InterPro" id="IPR007780">
    <property type="entry name" value="NAD_Glu_DH_bac"/>
</dbReference>
<dbReference type="Pfam" id="PF21075">
    <property type="entry name" value="GDH_ACT1"/>
    <property type="match status" value="1"/>
</dbReference>